<proteinExistence type="predicted"/>
<dbReference type="Pfam" id="PF10005">
    <property type="entry name" value="Zn_ribbon_DZR_6"/>
    <property type="match status" value="1"/>
</dbReference>
<feature type="region of interest" description="Disordered" evidence="1">
    <location>
        <begin position="356"/>
        <end position="467"/>
    </location>
</feature>
<dbReference type="EMBL" id="LR699554">
    <property type="protein sequence ID" value="VVD33948.1"/>
    <property type="molecule type" value="Genomic_DNA"/>
</dbReference>
<feature type="compositionally biased region" description="Low complexity" evidence="1">
    <location>
        <begin position="441"/>
        <end position="460"/>
    </location>
</feature>
<evidence type="ECO:0000259" key="2">
    <source>
        <dbReference type="Pfam" id="PF10005"/>
    </source>
</evidence>
<protein>
    <recommendedName>
        <fullName evidence="2">Zinc-ribbon domain-containing protein</fullName>
    </recommendedName>
</protein>
<evidence type="ECO:0000256" key="1">
    <source>
        <dbReference type="SAM" id="MobiDB-lite"/>
    </source>
</evidence>
<evidence type="ECO:0000313" key="3">
    <source>
        <dbReference type="EMBL" id="VVD33948.1"/>
    </source>
</evidence>
<organism evidence="3 4">
    <name type="scientific">Paraburkholderia dioscoreae</name>
    <dbReference type="NCBI Taxonomy" id="2604047"/>
    <lineage>
        <taxon>Bacteria</taxon>
        <taxon>Pseudomonadati</taxon>
        <taxon>Pseudomonadota</taxon>
        <taxon>Betaproteobacteria</taxon>
        <taxon>Burkholderiales</taxon>
        <taxon>Burkholderiaceae</taxon>
        <taxon>Paraburkholderia</taxon>
    </lineage>
</organism>
<sequence length="467" mass="51542">MKTFHCNHCSHLVFYENVRCERCESLLGYVPELAEISAFEDAGEGRWRSLHPGAEGALFRQCHNYAVENVCNWMIPAESPDVLCRACQLTLTIPNLSAPDNRLYWYRLEMAKRRLLYTLAELGLDVKSRQADPEHGLAFEFLEDGGDGSRVMTGHDNGLITLNIAEADDAYREKVRTAMGEPYRTLLGHFRHETGHYYFSQLVENNPRWLEPFRKLFGDESADYGEALKAYYRDGAPADWQASFISAYATMHPWEDWAETWAHYMLIVDVLDTSTSYGVALLPDDPSEPTLTDRTPVEDASFENLMKRWFPLTYALNSLNRSLGMPDGYPFTLAAPVVEKLRFVHRVIEAACDKSVPREAATPPGQAAAAQGGKQPAAVEVSTATPQPVDAPPLQPVAQPAAKVVTSQAPPPPVDASPVQPSGQPTAPAIAAQAPPPAPQPVASEPPLQPAPAAVQTAQPKRATRRR</sequence>
<feature type="domain" description="Zinc-ribbon" evidence="2">
    <location>
        <begin position="4"/>
        <end position="97"/>
    </location>
</feature>
<gene>
    <name evidence="3" type="ORF">PDMSB3_2664</name>
</gene>
<dbReference type="InterPro" id="IPR011201">
    <property type="entry name" value="Zinc-ribbon_6_bact"/>
</dbReference>
<feature type="compositionally biased region" description="Low complexity" evidence="1">
    <location>
        <begin position="416"/>
        <end position="433"/>
    </location>
</feature>
<dbReference type="Gene3D" id="3.40.390.70">
    <property type="match status" value="1"/>
</dbReference>
<dbReference type="Pfam" id="PF15887">
    <property type="entry name" value="Peptidase_Mx"/>
    <property type="match status" value="1"/>
</dbReference>
<keyword evidence="4" id="KW-1185">Reference proteome</keyword>
<name>A0A5Q4ZP44_9BURK</name>
<dbReference type="Proteomes" id="UP000325811">
    <property type="component" value="Chromosome II"/>
</dbReference>
<feature type="compositionally biased region" description="Low complexity" evidence="1">
    <location>
        <begin position="360"/>
        <end position="378"/>
    </location>
</feature>
<evidence type="ECO:0000313" key="4">
    <source>
        <dbReference type="Proteomes" id="UP000325811"/>
    </source>
</evidence>
<accession>A0A5Q4ZP44</accession>
<feature type="compositionally biased region" description="Low complexity" evidence="1">
    <location>
        <begin position="396"/>
        <end position="408"/>
    </location>
</feature>
<reference evidence="3 4" key="1">
    <citation type="submission" date="2019-08" db="EMBL/GenBank/DDBJ databases">
        <authorList>
            <person name="Herpell B J."/>
        </authorList>
    </citation>
    <scope>NUCLEOTIDE SEQUENCE [LARGE SCALE GENOMIC DNA]</scope>
    <source>
        <strain evidence="4">Msb3</strain>
    </source>
</reference>
<dbReference type="InterPro" id="IPR031321">
    <property type="entry name" value="UCP012641"/>
</dbReference>
<dbReference type="KEGG" id="pdio:PDMSB3_2664.1"/>
<dbReference type="AlphaFoldDB" id="A0A5Q4ZP44"/>